<dbReference type="EMBL" id="AXUN02000190">
    <property type="protein sequence ID" value="ETA80071.1"/>
    <property type="molecule type" value="Genomic_DNA"/>
</dbReference>
<keyword evidence="6" id="KW-0479">Metal-binding</keyword>
<evidence type="ECO:0000256" key="7">
    <source>
        <dbReference type="ARBA" id="ARBA00023002"/>
    </source>
</evidence>
<keyword evidence="4" id="KW-0285">Flavoprotein</keyword>
<dbReference type="eggNOG" id="COG1902">
    <property type="taxonomic scope" value="Bacteria"/>
</dbReference>
<dbReference type="SUPFAM" id="SSF51905">
    <property type="entry name" value="FAD/NAD(P)-binding domain"/>
    <property type="match status" value="1"/>
</dbReference>
<dbReference type="Gene3D" id="3.20.20.70">
    <property type="entry name" value="Aldolase class I"/>
    <property type="match status" value="1"/>
</dbReference>
<dbReference type="Gene3D" id="3.40.50.720">
    <property type="entry name" value="NAD(P)-binding Rossmann-like Domain"/>
    <property type="match status" value="1"/>
</dbReference>
<sequence length="640" mass="68488">MGYSTFLSPGKIGTLELKNRAVFPPMGSGFPNLDGTVSKRLIDYHVRRVQGGCGMNIVEIASVHYTSQGPAILGAYDDRFIPGLSELASAIKNAGGVACLQIWHGGRQTSGSPFNGQPWAPSSIPCPLICETPHSMTIDEVKEVIASYGDAALRAKKAGFDAIEIHGAHGYLIDCFLNPYSNTRSDEFGGSLENRARFGCEVIKDVRSKVGKDYPVLMRMSASENVSGGIVLQDAIEAAKLYEAAGIDALDISQGCYGAMPYTVPPYYYPIGVNVYNASQIKKNTSIPMIVAGRITTPDLAEEILSTGKADFISLGRIQLADPDFVKKTAEDRVDDIIKCVSCDQGCVERMFQGFGASCVFNPLTGREGEITVTPAENKEKVLVIGGGPGGLEAARVASERGHDVTLFEKTVKLGGQYLLAGFAPNKGVFSDAAMHMGYRAQKAGVDVKLYTTATPERIKALNPDVVIVATGSDPAMPPIPGIKNANVFEARSVISTESYIEADKVVVIGGGLVGLEASEILTEQGKKVSIVEMLDEIGKDLEMYIKPYSIGFITKHNIPTYIKSKCVEIGDSYVLIDREGEQLKLECGAVIMATGARSNTAVADMVKELGYECHVIGDAVKPSKVLDAIWAGNEIGRTI</sequence>
<dbReference type="GO" id="GO:0051536">
    <property type="term" value="F:iron-sulfur cluster binding"/>
    <property type="evidence" value="ECO:0007669"/>
    <property type="project" value="UniProtKB-KW"/>
</dbReference>
<comment type="caution">
    <text evidence="12">The sequence shown here is derived from an EMBL/GenBank/DDBJ whole genome shotgun (WGS) entry which is preliminary data.</text>
</comment>
<keyword evidence="8" id="KW-0408">Iron</keyword>
<dbReference type="OrthoDB" id="9772736at2"/>
<evidence type="ECO:0000256" key="1">
    <source>
        <dbReference type="ARBA" id="ARBA00001917"/>
    </source>
</evidence>
<dbReference type="Pfam" id="PF00724">
    <property type="entry name" value="Oxidored_FMN"/>
    <property type="match status" value="1"/>
</dbReference>
<dbReference type="RefSeq" id="WP_023863636.1">
    <property type="nucleotide sequence ID" value="NZ_AXUN02000190.1"/>
</dbReference>
<evidence type="ECO:0000256" key="8">
    <source>
        <dbReference type="ARBA" id="ARBA00023004"/>
    </source>
</evidence>
<dbReference type="PRINTS" id="PR00411">
    <property type="entry name" value="PNDRDTASEI"/>
</dbReference>
<dbReference type="Gene3D" id="3.50.50.60">
    <property type="entry name" value="FAD/NAD(P)-binding domain"/>
    <property type="match status" value="1"/>
</dbReference>
<feature type="domain" description="FAD/NAD(P)-binding" evidence="11">
    <location>
        <begin position="381"/>
        <end position="614"/>
    </location>
</feature>
<dbReference type="CDD" id="cd02803">
    <property type="entry name" value="OYE_like_FMN_family"/>
    <property type="match status" value="1"/>
</dbReference>
<evidence type="ECO:0000256" key="2">
    <source>
        <dbReference type="ARBA" id="ARBA00001966"/>
    </source>
</evidence>
<dbReference type="PANTHER" id="PTHR42917">
    <property type="entry name" value="2,4-DIENOYL-COA REDUCTASE"/>
    <property type="match status" value="1"/>
</dbReference>
<dbReference type="STRING" id="994573.T472_0213655"/>
<accession>V7I439</accession>
<dbReference type="GO" id="GO:0010181">
    <property type="term" value="F:FMN binding"/>
    <property type="evidence" value="ECO:0007669"/>
    <property type="project" value="InterPro"/>
</dbReference>
<keyword evidence="5" id="KW-0288">FMN</keyword>
<dbReference type="InterPro" id="IPR036188">
    <property type="entry name" value="FAD/NAD-bd_sf"/>
</dbReference>
<dbReference type="GO" id="GO:0046872">
    <property type="term" value="F:metal ion binding"/>
    <property type="evidence" value="ECO:0007669"/>
    <property type="project" value="UniProtKB-KW"/>
</dbReference>
<organism evidence="12 13">
    <name type="scientific">Youngiibacter fragilis 232.1</name>
    <dbReference type="NCBI Taxonomy" id="994573"/>
    <lineage>
        <taxon>Bacteria</taxon>
        <taxon>Bacillati</taxon>
        <taxon>Bacillota</taxon>
        <taxon>Clostridia</taxon>
        <taxon>Eubacteriales</taxon>
        <taxon>Clostridiaceae</taxon>
        <taxon>Youngiibacter</taxon>
    </lineage>
</organism>
<dbReference type="eggNOG" id="COG0446">
    <property type="taxonomic scope" value="Bacteria"/>
</dbReference>
<evidence type="ECO:0000256" key="5">
    <source>
        <dbReference type="ARBA" id="ARBA00022643"/>
    </source>
</evidence>
<dbReference type="SUPFAM" id="SSF51395">
    <property type="entry name" value="FMN-linked oxidoreductases"/>
    <property type="match status" value="1"/>
</dbReference>
<evidence type="ECO:0000256" key="6">
    <source>
        <dbReference type="ARBA" id="ARBA00022723"/>
    </source>
</evidence>
<dbReference type="InterPro" id="IPR051793">
    <property type="entry name" value="NADH:flavin_oxidoreductase"/>
</dbReference>
<dbReference type="Pfam" id="PF07992">
    <property type="entry name" value="Pyr_redox_2"/>
    <property type="match status" value="1"/>
</dbReference>
<comment type="similarity">
    <text evidence="3">In the N-terminal section; belongs to the NADH:flavin oxidoreductase/NADH oxidase family.</text>
</comment>
<dbReference type="InterPro" id="IPR013785">
    <property type="entry name" value="Aldolase_TIM"/>
</dbReference>
<evidence type="ECO:0000259" key="11">
    <source>
        <dbReference type="Pfam" id="PF07992"/>
    </source>
</evidence>
<comment type="cofactor">
    <cofactor evidence="2">
        <name>[4Fe-4S] cluster</name>
        <dbReference type="ChEBI" id="CHEBI:49883"/>
    </cofactor>
</comment>
<comment type="cofactor">
    <cofactor evidence="1">
        <name>FMN</name>
        <dbReference type="ChEBI" id="CHEBI:58210"/>
    </cofactor>
</comment>
<evidence type="ECO:0000256" key="4">
    <source>
        <dbReference type="ARBA" id="ARBA00022630"/>
    </source>
</evidence>
<dbReference type="AlphaFoldDB" id="V7I439"/>
<evidence type="ECO:0000259" key="10">
    <source>
        <dbReference type="Pfam" id="PF00724"/>
    </source>
</evidence>
<dbReference type="PRINTS" id="PR00368">
    <property type="entry name" value="FADPNR"/>
</dbReference>
<keyword evidence="7" id="KW-0560">Oxidoreductase</keyword>
<gene>
    <name evidence="12" type="ORF">T472_0213655</name>
</gene>
<feature type="domain" description="NADH:flavin oxidoreductase/NADH oxidase N-terminal" evidence="10">
    <location>
        <begin position="8"/>
        <end position="334"/>
    </location>
</feature>
<dbReference type="SUPFAM" id="SSF51971">
    <property type="entry name" value="Nucleotide-binding domain"/>
    <property type="match status" value="1"/>
</dbReference>
<evidence type="ECO:0000313" key="13">
    <source>
        <dbReference type="Proteomes" id="UP000017747"/>
    </source>
</evidence>
<dbReference type="GO" id="GO:0016491">
    <property type="term" value="F:oxidoreductase activity"/>
    <property type="evidence" value="ECO:0007669"/>
    <property type="project" value="UniProtKB-KW"/>
</dbReference>
<evidence type="ECO:0000256" key="9">
    <source>
        <dbReference type="ARBA" id="ARBA00023014"/>
    </source>
</evidence>
<dbReference type="InterPro" id="IPR023753">
    <property type="entry name" value="FAD/NAD-binding_dom"/>
</dbReference>
<evidence type="ECO:0000256" key="3">
    <source>
        <dbReference type="ARBA" id="ARBA00011048"/>
    </source>
</evidence>
<proteinExistence type="inferred from homology"/>
<dbReference type="InterPro" id="IPR001155">
    <property type="entry name" value="OxRdtase_FMN_N"/>
</dbReference>
<name>V7I439_9CLOT</name>
<reference evidence="12" key="1">
    <citation type="journal article" date="2014" name="Genome Announc.">
        <title>Genome Sequence of Youngiibacter fragilis, the Type Strain of the Genus Youngiibacter.</title>
        <authorList>
            <person name="Wawrik C.B."/>
            <person name="Callaghan A.V."/>
            <person name="Stamps B.W."/>
            <person name="Wawrik B."/>
        </authorList>
    </citation>
    <scope>NUCLEOTIDE SEQUENCE [LARGE SCALE GENOMIC DNA]</scope>
    <source>
        <strain evidence="12">232.1</strain>
    </source>
</reference>
<keyword evidence="13" id="KW-1185">Reference proteome</keyword>
<dbReference type="Proteomes" id="UP000017747">
    <property type="component" value="Unassembled WGS sequence"/>
</dbReference>
<dbReference type="PANTHER" id="PTHR42917:SF2">
    <property type="entry name" value="2,4-DIENOYL-COA REDUCTASE [(2E)-ENOYL-COA-PRODUCING]"/>
    <property type="match status" value="1"/>
</dbReference>
<protein>
    <submittedName>
        <fullName evidence="12">NADH:flavin oxidoreductase</fullName>
    </submittedName>
</protein>
<evidence type="ECO:0000313" key="12">
    <source>
        <dbReference type="EMBL" id="ETA80071.1"/>
    </source>
</evidence>
<keyword evidence="9" id="KW-0411">Iron-sulfur</keyword>